<sequence>MSMHSLLLLVLLLFLCMMSVDNSPSLSSTSFYERQQTRFHPVEEEIRKKRSKWIKHTLRKSPNCVIKQALTWNPEGQTRRRRHKNTLRGEIETDMRRMNKTWIELARKVQDRVGRRMLVGGICFIGSNR</sequence>
<protein>
    <submittedName>
        <fullName evidence="3">Uncharacterized protein</fullName>
    </submittedName>
</protein>
<evidence type="ECO:0000313" key="2">
    <source>
        <dbReference type="Proteomes" id="UP000050792"/>
    </source>
</evidence>
<reference evidence="2" key="1">
    <citation type="submission" date="2022-06" db="EMBL/GenBank/DDBJ databases">
        <authorList>
            <person name="Berger JAMES D."/>
            <person name="Berger JAMES D."/>
        </authorList>
    </citation>
    <scope>NUCLEOTIDE SEQUENCE [LARGE SCALE GENOMIC DNA]</scope>
</reference>
<proteinExistence type="predicted"/>
<accession>A0AA85GD88</accession>
<organism evidence="2 3">
    <name type="scientific">Schistosoma rodhaini</name>
    <dbReference type="NCBI Taxonomy" id="6188"/>
    <lineage>
        <taxon>Eukaryota</taxon>
        <taxon>Metazoa</taxon>
        <taxon>Spiralia</taxon>
        <taxon>Lophotrochozoa</taxon>
        <taxon>Platyhelminthes</taxon>
        <taxon>Trematoda</taxon>
        <taxon>Digenea</taxon>
        <taxon>Strigeidida</taxon>
        <taxon>Schistosomatoidea</taxon>
        <taxon>Schistosomatidae</taxon>
        <taxon>Schistosoma</taxon>
    </lineage>
</organism>
<evidence type="ECO:0000256" key="1">
    <source>
        <dbReference type="SAM" id="SignalP"/>
    </source>
</evidence>
<dbReference type="AlphaFoldDB" id="A0AA85GD88"/>
<keyword evidence="2" id="KW-1185">Reference proteome</keyword>
<dbReference type="WBParaSite" id="SRDH1_93660.1">
    <property type="protein sequence ID" value="SRDH1_93660.1"/>
    <property type="gene ID" value="SRDH1_93660"/>
</dbReference>
<reference evidence="3" key="2">
    <citation type="submission" date="2023-11" db="UniProtKB">
        <authorList>
            <consortium name="WormBaseParasite"/>
        </authorList>
    </citation>
    <scope>IDENTIFICATION</scope>
</reference>
<evidence type="ECO:0000313" key="3">
    <source>
        <dbReference type="WBParaSite" id="SRDH1_93660.1"/>
    </source>
</evidence>
<name>A0AA85GD88_9TREM</name>
<feature type="signal peptide" evidence="1">
    <location>
        <begin position="1"/>
        <end position="22"/>
    </location>
</feature>
<keyword evidence="1" id="KW-0732">Signal</keyword>
<dbReference type="Proteomes" id="UP000050792">
    <property type="component" value="Unassembled WGS sequence"/>
</dbReference>
<feature type="chain" id="PRO_5041642717" evidence="1">
    <location>
        <begin position="23"/>
        <end position="129"/>
    </location>
</feature>